<name>A0A1H2SJ69_THIRO</name>
<evidence type="ECO:0000313" key="1">
    <source>
        <dbReference type="EMBL" id="SDW31681.1"/>
    </source>
</evidence>
<dbReference type="STRING" id="1058.SAMN05421783_1038"/>
<reference evidence="2" key="1">
    <citation type="submission" date="2016-10" db="EMBL/GenBank/DDBJ databases">
        <authorList>
            <person name="Varghese N."/>
            <person name="Submissions S."/>
        </authorList>
    </citation>
    <scope>NUCLEOTIDE SEQUENCE [LARGE SCALE GENOMIC DNA]</scope>
    <source>
        <strain evidence="2">DSM 217</strain>
    </source>
</reference>
<dbReference type="Proteomes" id="UP000198816">
    <property type="component" value="Unassembled WGS sequence"/>
</dbReference>
<evidence type="ECO:0000313" key="2">
    <source>
        <dbReference type="Proteomes" id="UP000198816"/>
    </source>
</evidence>
<protein>
    <submittedName>
        <fullName evidence="1">Uncharacterized protein</fullName>
    </submittedName>
</protein>
<gene>
    <name evidence="1" type="ORF">SAMN05421783_1038</name>
</gene>
<dbReference type="EMBL" id="FNNZ01000003">
    <property type="protein sequence ID" value="SDW31681.1"/>
    <property type="molecule type" value="Genomic_DNA"/>
</dbReference>
<keyword evidence="2" id="KW-1185">Reference proteome</keyword>
<proteinExistence type="predicted"/>
<dbReference type="AlphaFoldDB" id="A0A1H2SJ69"/>
<sequence>MASAIHNRVELAAEQLDIALELFLNGRSDVSVLTLAGAAEEILGRSLERVAKQTTLQWEYAIIAPFEDSLMRRPLEWKVFIKEKNRVRNAAKHMPTPDEMKIEADLKEEALRLLVRAYDNYRRLDLQPTERMEEFHRWFYTNALGFEDDPAYSFA</sequence>
<organism evidence="1 2">
    <name type="scientific">Thiocapsa roseopersicina</name>
    <dbReference type="NCBI Taxonomy" id="1058"/>
    <lineage>
        <taxon>Bacteria</taxon>
        <taxon>Pseudomonadati</taxon>
        <taxon>Pseudomonadota</taxon>
        <taxon>Gammaproteobacteria</taxon>
        <taxon>Chromatiales</taxon>
        <taxon>Chromatiaceae</taxon>
        <taxon>Thiocapsa</taxon>
    </lineage>
</organism>
<accession>A0A1H2SJ69</accession>